<dbReference type="EMBL" id="UGJE01000002">
    <property type="protein sequence ID" value="STQ86966.1"/>
    <property type="molecule type" value="Genomic_DNA"/>
</dbReference>
<dbReference type="Proteomes" id="UP000255139">
    <property type="component" value="Unassembled WGS sequence"/>
</dbReference>
<keyword evidence="4" id="KW-1185">Reference proteome</keyword>
<evidence type="ECO:0000313" key="1">
    <source>
        <dbReference type="EMBL" id="STQ86966.1"/>
    </source>
</evidence>
<dbReference type="OrthoDB" id="5329672at2"/>
<proteinExistence type="predicted"/>
<gene>
    <name evidence="2" type="ORF">LS73_009595</name>
    <name evidence="1" type="ORF">NCTC12714_01777</name>
</gene>
<organism evidence="1 4">
    <name type="scientific">Helicobacter muridarum</name>
    <dbReference type="NCBI Taxonomy" id="216"/>
    <lineage>
        <taxon>Bacteria</taxon>
        <taxon>Pseudomonadati</taxon>
        <taxon>Campylobacterota</taxon>
        <taxon>Epsilonproteobacteria</taxon>
        <taxon>Campylobacterales</taxon>
        <taxon>Helicobacteraceae</taxon>
        <taxon>Helicobacter</taxon>
    </lineage>
</organism>
<sequence length="89" mass="10095">MPKYLIILFFIFSPFLYAYRCEEFSCSYFKLGIGASYSNFNFSNEVKVSNTGVYLAAFASKYWEWGGFGFNVDFGFTSTHINANAGLAK</sequence>
<evidence type="ECO:0000313" key="3">
    <source>
        <dbReference type="Proteomes" id="UP000029922"/>
    </source>
</evidence>
<dbReference type="AlphaFoldDB" id="A0A099TYP8"/>
<reference evidence="1 4" key="2">
    <citation type="submission" date="2018-06" db="EMBL/GenBank/DDBJ databases">
        <authorList>
            <consortium name="Pathogen Informatics"/>
            <person name="Doyle S."/>
        </authorList>
    </citation>
    <scope>NUCLEOTIDE SEQUENCE [LARGE SCALE GENOMIC DNA]</scope>
    <source>
        <strain evidence="1 4">NCTC12714</strain>
    </source>
</reference>
<protein>
    <submittedName>
        <fullName evidence="1">Uncharacterized protein</fullName>
    </submittedName>
</protein>
<reference evidence="2 3" key="1">
    <citation type="journal article" date="2014" name="Genome Announc.">
        <title>Draft genome sequences of eight enterohepatic helicobacter species isolated from both laboratory and wild rodents.</title>
        <authorList>
            <person name="Sheh A."/>
            <person name="Shen Z."/>
            <person name="Fox J.G."/>
        </authorList>
    </citation>
    <scope>NUCLEOTIDE SEQUENCE [LARGE SCALE GENOMIC DNA]</scope>
    <source>
        <strain evidence="2 3">ST1</strain>
    </source>
</reference>
<name>A0A099TYP8_9HELI</name>
<dbReference type="RefSeq" id="WP_034556728.1">
    <property type="nucleotide sequence ID" value="NZ_FZML01000058.1"/>
</dbReference>
<evidence type="ECO:0000313" key="2">
    <source>
        <dbReference type="EMBL" id="TLD97977.1"/>
    </source>
</evidence>
<evidence type="ECO:0000313" key="4">
    <source>
        <dbReference type="Proteomes" id="UP000255139"/>
    </source>
</evidence>
<dbReference type="Proteomes" id="UP000029922">
    <property type="component" value="Unassembled WGS sequence"/>
</dbReference>
<dbReference type="EMBL" id="JRPD02000048">
    <property type="protein sequence ID" value="TLD97977.1"/>
    <property type="molecule type" value="Genomic_DNA"/>
</dbReference>
<accession>A0A099TYP8</accession>